<reference evidence="5" key="1">
    <citation type="submission" date="2015-04" db="UniProtKB">
        <authorList>
            <consortium name="EnsemblPlants"/>
        </authorList>
    </citation>
    <scope>IDENTIFICATION</scope>
</reference>
<keyword evidence="2" id="KW-0328">Glycosyltransferase</keyword>
<dbReference type="Pfam" id="PF00201">
    <property type="entry name" value="UDPGT"/>
    <property type="match status" value="2"/>
</dbReference>
<proteinExistence type="inferred from homology"/>
<dbReference type="PANTHER" id="PTHR48047">
    <property type="entry name" value="GLYCOSYLTRANSFERASE"/>
    <property type="match status" value="1"/>
</dbReference>
<dbReference type="OMA" id="GRENIVM"/>
<dbReference type="Proteomes" id="UP000026962">
    <property type="component" value="Chromosome 4"/>
</dbReference>
<dbReference type="Pfam" id="PF26168">
    <property type="entry name" value="Glyco_transf_N"/>
    <property type="match status" value="1"/>
</dbReference>
<evidence type="ECO:0000313" key="6">
    <source>
        <dbReference type="Proteomes" id="UP000026962"/>
    </source>
</evidence>
<sequence>MPSDGSLRIVLFPFPAQGHFSAFLSLAAHLHDAQPTADITIVSTPLNVEGLRCRFSSQTRYLRFHALPFAPAEHGLPGDGESTDAVPPLHFITLFEATESRSLQDSFDVFVRDLITDTGTDGAKVCVISDPFLAWTTDVARRRGAAHAIFVSCGAFGSVVYHSLWNHLPHLRAPGEDAFCLPDYPEVTVHRSQLPPHLLHADGTDRWSAYHRRQTSAGYDTDAILISTMEELETTGLRMLRKTMGVPVYPIGPLVRRRTEHSDHTGDHNDDDVKRWLDTQQERSVLYISFGSNNSLRLDQMVDLAVALELTGRPFIWAIRPPFGFDIETTNGGEFSAEWLPEGFEERVCAKNIGLLIHGWAPQVSILAHASTGAFLSHCGWNSVLESMAHGVPIIAWPLMADQFFNAQILEEWGACVEVFRGNGPDSPALERGRVVEAVEMVMGITAKADKTRQSVKEIQRMIGRTLEDGGSDGCIRIVLFPFPAQGHFSAFLSLAALLHRAQPTADITLVSTPRNVEGLRRRSSSLTQYLRLHALPFSPAEHGLPADVESTDDATIHQFMAFFAATESHSLQESFDGFVGGCTTAGGADGASVCVVIVADPFLAWTTSVARRHGVTHAFFVSCGAFGTAVYHSLWNHLPHLRVPGDDAFCLPDHPEVTVHRSQLPVQLLYADSTDWSSAYHLRQITAAYDTDAVLINTVEELEPAGLSMIRKTMGVPVYPIGPILRRQNPMQCSNLAGGNVDDVNRWLDAHAERSVLYISFGSYNSLRDDQMSNLAAALELTGRPFVWAIRPPMRFDTNGGEFTAECLPEGFEERVRAKNTGLLIHGWAPQVTILAHASTGAFLSHCGWNSVLESMAYGVPVVAWPLNADQFFNAKMLEEWGACVEVSRGNAPHSPAFEPARVAEVVERVMGSTAEAREMMRRVAEIQELIDRTQLEDGGLSMKALEEFFALTLHDRTMAPRYDDVQS</sequence>
<dbReference type="Gene3D" id="3.40.50.2000">
    <property type="entry name" value="Glycogen Phosphorylase B"/>
    <property type="match status" value="4"/>
</dbReference>
<keyword evidence="3" id="KW-0808">Transferase</keyword>
<dbReference type="HOGENOM" id="CLU_001724_8_5_1"/>
<dbReference type="InterPro" id="IPR035595">
    <property type="entry name" value="UDP_glycos_trans_CS"/>
</dbReference>
<dbReference type="PROSITE" id="PS00375">
    <property type="entry name" value="UDPGT"/>
    <property type="match status" value="2"/>
</dbReference>
<dbReference type="GO" id="GO:0035251">
    <property type="term" value="F:UDP-glucosyltransferase activity"/>
    <property type="evidence" value="ECO:0007669"/>
    <property type="project" value="TreeGrafter"/>
</dbReference>
<protein>
    <recommendedName>
        <fullName evidence="4">Glycosyltransferase N-terminal domain-containing protein</fullName>
    </recommendedName>
</protein>
<dbReference type="EnsemblPlants" id="OPUNC04G04920.1">
    <property type="protein sequence ID" value="OPUNC04G04920.1"/>
    <property type="gene ID" value="OPUNC04G04920"/>
</dbReference>
<dbReference type="SUPFAM" id="SSF53756">
    <property type="entry name" value="UDP-Glycosyltransferase/glycogen phosphorylase"/>
    <property type="match status" value="2"/>
</dbReference>
<dbReference type="PANTHER" id="PTHR48047:SF231">
    <property type="entry name" value="GLYCOSYLTRANSFERASE"/>
    <property type="match status" value="1"/>
</dbReference>
<dbReference type="eggNOG" id="KOG1192">
    <property type="taxonomic scope" value="Eukaryota"/>
</dbReference>
<evidence type="ECO:0000259" key="4">
    <source>
        <dbReference type="Pfam" id="PF26168"/>
    </source>
</evidence>
<evidence type="ECO:0000256" key="3">
    <source>
        <dbReference type="ARBA" id="ARBA00022679"/>
    </source>
</evidence>
<name>A0A0E0KNK2_ORYPU</name>
<dbReference type="CDD" id="cd03784">
    <property type="entry name" value="GT1_Gtf-like"/>
    <property type="match status" value="2"/>
</dbReference>
<evidence type="ECO:0000256" key="1">
    <source>
        <dbReference type="ARBA" id="ARBA00009995"/>
    </source>
</evidence>
<dbReference type="InterPro" id="IPR058980">
    <property type="entry name" value="Glyco_transf_N"/>
</dbReference>
<dbReference type="InterPro" id="IPR002213">
    <property type="entry name" value="UDP_glucos_trans"/>
</dbReference>
<comment type="similarity">
    <text evidence="1">Belongs to the UDP-glycosyltransferase family.</text>
</comment>
<organism evidence="5">
    <name type="scientific">Oryza punctata</name>
    <name type="common">Red rice</name>
    <dbReference type="NCBI Taxonomy" id="4537"/>
    <lineage>
        <taxon>Eukaryota</taxon>
        <taxon>Viridiplantae</taxon>
        <taxon>Streptophyta</taxon>
        <taxon>Embryophyta</taxon>
        <taxon>Tracheophyta</taxon>
        <taxon>Spermatophyta</taxon>
        <taxon>Magnoliopsida</taxon>
        <taxon>Liliopsida</taxon>
        <taxon>Poales</taxon>
        <taxon>Poaceae</taxon>
        <taxon>BOP clade</taxon>
        <taxon>Oryzoideae</taxon>
        <taxon>Oryzeae</taxon>
        <taxon>Oryzinae</taxon>
        <taxon>Oryza</taxon>
    </lineage>
</organism>
<evidence type="ECO:0000313" key="5">
    <source>
        <dbReference type="EnsemblPlants" id="OPUNC04G04920.1"/>
    </source>
</evidence>
<accession>A0A0E0KNK2</accession>
<dbReference type="Gramene" id="OPUNC04G04920.1">
    <property type="protein sequence ID" value="OPUNC04G04920.1"/>
    <property type="gene ID" value="OPUNC04G04920"/>
</dbReference>
<evidence type="ECO:0000256" key="2">
    <source>
        <dbReference type="ARBA" id="ARBA00022676"/>
    </source>
</evidence>
<reference evidence="5" key="2">
    <citation type="submission" date="2018-05" db="EMBL/GenBank/DDBJ databases">
        <title>OpunRS2 (Oryza punctata Reference Sequence Version 2).</title>
        <authorList>
            <person name="Zhang J."/>
            <person name="Kudrna D."/>
            <person name="Lee S."/>
            <person name="Talag J."/>
            <person name="Welchert J."/>
            <person name="Wing R.A."/>
        </authorList>
    </citation>
    <scope>NUCLEOTIDE SEQUENCE [LARGE SCALE GENOMIC DNA]</scope>
</reference>
<keyword evidence="6" id="KW-1185">Reference proteome</keyword>
<feature type="domain" description="Glycosyltransferase N-terminal" evidence="4">
    <location>
        <begin position="7"/>
        <end position="161"/>
    </location>
</feature>
<dbReference type="AlphaFoldDB" id="A0A0E0KNK2"/>
<dbReference type="FunFam" id="3.40.50.2000:FF:000103">
    <property type="entry name" value="Glycosyltransferase"/>
    <property type="match status" value="2"/>
</dbReference>
<dbReference type="FunFam" id="3.40.50.2000:FF:000064">
    <property type="entry name" value="Glycosyltransferase"/>
    <property type="match status" value="2"/>
</dbReference>